<dbReference type="Proteomes" id="UP000284657">
    <property type="component" value="Unassembled WGS sequence"/>
</dbReference>
<dbReference type="EC" id="2.7.11.1" evidence="1"/>
<evidence type="ECO:0000256" key="3">
    <source>
        <dbReference type="ARBA" id="ARBA00022679"/>
    </source>
</evidence>
<gene>
    <name evidence="10" type="ORF">BBJ29_004918</name>
    <name evidence="11" type="ORF">BBP00_00002907</name>
</gene>
<accession>A0A3F2RVZ3</accession>
<comment type="caution">
    <text evidence="11">The sequence shown here is derived from an EMBL/GenBank/DDBJ whole genome shotgun (WGS) entry which is preliminary data.</text>
</comment>
<dbReference type="OrthoDB" id="248923at2759"/>
<protein>
    <recommendedName>
        <fullName evidence="1">non-specific serine/threonine protein kinase</fullName>
        <ecNumber evidence="1">2.7.11.1</ecNumber>
    </recommendedName>
</protein>
<dbReference type="PROSITE" id="PS00108">
    <property type="entry name" value="PROTEIN_KINASE_ST"/>
    <property type="match status" value="1"/>
</dbReference>
<dbReference type="Gene3D" id="1.10.510.10">
    <property type="entry name" value="Transferase(Phosphotransferase) domain 1"/>
    <property type="match status" value="1"/>
</dbReference>
<dbReference type="GO" id="GO:0005524">
    <property type="term" value="F:ATP binding"/>
    <property type="evidence" value="ECO:0007669"/>
    <property type="project" value="UniProtKB-KW"/>
</dbReference>
<evidence type="ECO:0000313" key="11">
    <source>
        <dbReference type="EMBL" id="RLN65357.1"/>
    </source>
</evidence>
<evidence type="ECO:0000256" key="6">
    <source>
        <dbReference type="ARBA" id="ARBA00022840"/>
    </source>
</evidence>
<dbReference type="EMBL" id="MBDO02000055">
    <property type="protein sequence ID" value="RLN65357.1"/>
    <property type="molecule type" value="Genomic_DNA"/>
</dbReference>
<dbReference type="PANTHER" id="PTHR45998">
    <property type="entry name" value="SERINE/THREONINE-PROTEIN KINASE 16"/>
    <property type="match status" value="1"/>
</dbReference>
<evidence type="ECO:0000256" key="5">
    <source>
        <dbReference type="ARBA" id="ARBA00022777"/>
    </source>
</evidence>
<dbReference type="SMART" id="SM00220">
    <property type="entry name" value="S_TKc"/>
    <property type="match status" value="1"/>
</dbReference>
<evidence type="ECO:0000256" key="8">
    <source>
        <dbReference type="ARBA" id="ARBA00048679"/>
    </source>
</evidence>
<dbReference type="EMBL" id="MBAD02001514">
    <property type="protein sequence ID" value="RLN54022.1"/>
    <property type="molecule type" value="Genomic_DNA"/>
</dbReference>
<evidence type="ECO:0000256" key="2">
    <source>
        <dbReference type="ARBA" id="ARBA00022527"/>
    </source>
</evidence>
<feature type="domain" description="Protein kinase" evidence="9">
    <location>
        <begin position="13"/>
        <end position="252"/>
    </location>
</feature>
<organism evidence="11 12">
    <name type="scientific">Phytophthora kernoviae</name>
    <dbReference type="NCBI Taxonomy" id="325452"/>
    <lineage>
        <taxon>Eukaryota</taxon>
        <taxon>Sar</taxon>
        <taxon>Stramenopiles</taxon>
        <taxon>Oomycota</taxon>
        <taxon>Peronosporomycetes</taxon>
        <taxon>Peronosporales</taxon>
        <taxon>Peronosporaceae</taxon>
        <taxon>Phytophthora</taxon>
    </lineage>
</organism>
<keyword evidence="4" id="KW-0547">Nucleotide-binding</keyword>
<evidence type="ECO:0000313" key="12">
    <source>
        <dbReference type="Proteomes" id="UP000277300"/>
    </source>
</evidence>
<reference evidence="12 13" key="1">
    <citation type="submission" date="2018-07" db="EMBL/GenBank/DDBJ databases">
        <title>Genome sequencing of oomycete isolates from Chile give support for New Zealand origin for Phytophthora kernoviae and make available the first Nothophytophthora sp. genome.</title>
        <authorList>
            <person name="Studholme D.J."/>
            <person name="Sanfuentes E."/>
            <person name="Panda P."/>
            <person name="Hill R."/>
            <person name="Sambles C."/>
            <person name="Grant M."/>
            <person name="Williams N.M."/>
            <person name="Mcdougal R.L."/>
        </authorList>
    </citation>
    <scope>NUCLEOTIDE SEQUENCE [LARGE SCALE GENOMIC DNA]</scope>
    <source>
        <strain evidence="11">Chile6</strain>
        <strain evidence="10">Chile7</strain>
    </source>
</reference>
<comment type="catalytic activity">
    <reaction evidence="7">
        <text>L-threonyl-[protein] + ATP = O-phospho-L-threonyl-[protein] + ADP + H(+)</text>
        <dbReference type="Rhea" id="RHEA:46608"/>
        <dbReference type="Rhea" id="RHEA-COMP:11060"/>
        <dbReference type="Rhea" id="RHEA-COMP:11605"/>
        <dbReference type="ChEBI" id="CHEBI:15378"/>
        <dbReference type="ChEBI" id="CHEBI:30013"/>
        <dbReference type="ChEBI" id="CHEBI:30616"/>
        <dbReference type="ChEBI" id="CHEBI:61977"/>
        <dbReference type="ChEBI" id="CHEBI:456216"/>
        <dbReference type="EC" id="2.7.11.1"/>
    </reaction>
</comment>
<evidence type="ECO:0000313" key="13">
    <source>
        <dbReference type="Proteomes" id="UP000284657"/>
    </source>
</evidence>
<dbReference type="GO" id="GO:0005737">
    <property type="term" value="C:cytoplasm"/>
    <property type="evidence" value="ECO:0007669"/>
    <property type="project" value="TreeGrafter"/>
</dbReference>
<keyword evidence="3" id="KW-0808">Transferase</keyword>
<dbReference type="InterPro" id="IPR011009">
    <property type="entry name" value="Kinase-like_dom_sf"/>
</dbReference>
<dbReference type="Pfam" id="PF00069">
    <property type="entry name" value="Pkinase"/>
    <property type="match status" value="1"/>
</dbReference>
<dbReference type="InterPro" id="IPR008271">
    <property type="entry name" value="Ser/Thr_kinase_AS"/>
</dbReference>
<name>A0A3F2RVZ3_9STRA</name>
<evidence type="ECO:0000256" key="7">
    <source>
        <dbReference type="ARBA" id="ARBA00047899"/>
    </source>
</evidence>
<evidence type="ECO:0000313" key="10">
    <source>
        <dbReference type="EMBL" id="RLN54022.1"/>
    </source>
</evidence>
<evidence type="ECO:0000256" key="1">
    <source>
        <dbReference type="ARBA" id="ARBA00012513"/>
    </source>
</evidence>
<dbReference type="Proteomes" id="UP000277300">
    <property type="component" value="Unassembled WGS sequence"/>
</dbReference>
<sequence>MGNSLVHVNNKAYQVLGPLAEGGFAHVYEVRRDGKHYALKWTRGVTEDEDLERLQLEIQVQRTLQHRNILPLSAAEVRRCSRHGSTTTEKEALMLFALASRGSLQTYLEQAATRRMAAFTEVECLSFFARLVDAVSALHALGFAHRDLKPGNILLTSSDPVEPLVMDFGSVAPLQAAVRGPMDSRYLWEEAAKYSSAPYRAPELWDSGSDMGAHGVIDGRTDVWSLGCVLYAMAFGPLSPFEHLRDAQHSRR</sequence>
<evidence type="ECO:0000256" key="4">
    <source>
        <dbReference type="ARBA" id="ARBA00022741"/>
    </source>
</evidence>
<proteinExistence type="predicted"/>
<dbReference type="PANTHER" id="PTHR45998:SF2">
    <property type="entry name" value="SERINE_THREONINE-PROTEIN KINASE 16"/>
    <property type="match status" value="1"/>
</dbReference>
<dbReference type="PROSITE" id="PS50011">
    <property type="entry name" value="PROTEIN_KINASE_DOM"/>
    <property type="match status" value="1"/>
</dbReference>
<keyword evidence="2" id="KW-0723">Serine/threonine-protein kinase</keyword>
<dbReference type="InterPro" id="IPR052239">
    <property type="entry name" value="Ser/Thr-specific_kinases"/>
</dbReference>
<evidence type="ECO:0000259" key="9">
    <source>
        <dbReference type="PROSITE" id="PS50011"/>
    </source>
</evidence>
<keyword evidence="6" id="KW-0067">ATP-binding</keyword>
<dbReference type="GO" id="GO:0004674">
    <property type="term" value="F:protein serine/threonine kinase activity"/>
    <property type="evidence" value="ECO:0007669"/>
    <property type="project" value="UniProtKB-KW"/>
</dbReference>
<comment type="catalytic activity">
    <reaction evidence="8">
        <text>L-seryl-[protein] + ATP = O-phospho-L-seryl-[protein] + ADP + H(+)</text>
        <dbReference type="Rhea" id="RHEA:17989"/>
        <dbReference type="Rhea" id="RHEA-COMP:9863"/>
        <dbReference type="Rhea" id="RHEA-COMP:11604"/>
        <dbReference type="ChEBI" id="CHEBI:15378"/>
        <dbReference type="ChEBI" id="CHEBI:29999"/>
        <dbReference type="ChEBI" id="CHEBI:30616"/>
        <dbReference type="ChEBI" id="CHEBI:83421"/>
        <dbReference type="ChEBI" id="CHEBI:456216"/>
        <dbReference type="EC" id="2.7.11.1"/>
    </reaction>
</comment>
<dbReference type="AlphaFoldDB" id="A0A3F2RVZ3"/>
<keyword evidence="5" id="KW-0418">Kinase</keyword>
<dbReference type="InterPro" id="IPR000719">
    <property type="entry name" value="Prot_kinase_dom"/>
</dbReference>
<dbReference type="SUPFAM" id="SSF56112">
    <property type="entry name" value="Protein kinase-like (PK-like)"/>
    <property type="match status" value="1"/>
</dbReference>